<feature type="region of interest" description="Disordered" evidence="2">
    <location>
        <begin position="375"/>
        <end position="495"/>
    </location>
</feature>
<name>A0AAD9SXA4_9HELO</name>
<evidence type="ECO:0000313" key="5">
    <source>
        <dbReference type="Proteomes" id="UP001285354"/>
    </source>
</evidence>
<feature type="compositionally biased region" description="Polar residues" evidence="2">
    <location>
        <begin position="214"/>
        <end position="223"/>
    </location>
</feature>
<evidence type="ECO:0000313" key="4">
    <source>
        <dbReference type="EMBL" id="KAK2625242.1"/>
    </source>
</evidence>
<feature type="region of interest" description="Disordered" evidence="2">
    <location>
        <begin position="203"/>
        <end position="226"/>
    </location>
</feature>
<dbReference type="InterPro" id="IPR050827">
    <property type="entry name" value="CRP1_MDG1_kinase"/>
</dbReference>
<dbReference type="Gene3D" id="2.60.40.10">
    <property type="entry name" value="Immunoglobulins"/>
    <property type="match status" value="1"/>
</dbReference>
<feature type="compositionally biased region" description="Polar residues" evidence="2">
    <location>
        <begin position="641"/>
        <end position="664"/>
    </location>
</feature>
<dbReference type="CDD" id="cd02859">
    <property type="entry name" value="E_set_AMPKbeta_like_N"/>
    <property type="match status" value="1"/>
</dbReference>
<dbReference type="AlphaFoldDB" id="A0AAD9SXA4"/>
<feature type="region of interest" description="Disordered" evidence="2">
    <location>
        <begin position="159"/>
        <end position="181"/>
    </location>
</feature>
<dbReference type="PANTHER" id="PTHR10343:SF81">
    <property type="entry name" value="CRUCIFORM DNA-RECOGNIZING PROTEIN 1-RELATED"/>
    <property type="match status" value="1"/>
</dbReference>
<keyword evidence="5" id="KW-1185">Reference proteome</keyword>
<dbReference type="InterPro" id="IPR032640">
    <property type="entry name" value="AMPK1_CBM"/>
</dbReference>
<proteinExistence type="inferred from homology"/>
<dbReference type="SUPFAM" id="SSF81296">
    <property type="entry name" value="E set domains"/>
    <property type="match status" value="1"/>
</dbReference>
<feature type="compositionally biased region" description="Basic residues" evidence="2">
    <location>
        <begin position="722"/>
        <end position="741"/>
    </location>
</feature>
<evidence type="ECO:0000256" key="1">
    <source>
        <dbReference type="ARBA" id="ARBA00038216"/>
    </source>
</evidence>
<accession>A0AAD9SXA4</accession>
<dbReference type="GO" id="GO:0031588">
    <property type="term" value="C:nucleotide-activated protein kinase complex"/>
    <property type="evidence" value="ECO:0007669"/>
    <property type="project" value="TreeGrafter"/>
</dbReference>
<reference evidence="4" key="1">
    <citation type="submission" date="2023-06" db="EMBL/GenBank/DDBJ databases">
        <title>Draft genome of Marssonina rosae.</title>
        <authorList>
            <person name="Cheng Q."/>
        </authorList>
    </citation>
    <scope>NUCLEOTIDE SEQUENCE</scope>
    <source>
        <strain evidence="4">R4</strain>
    </source>
</reference>
<feature type="region of interest" description="Disordered" evidence="2">
    <location>
        <begin position="541"/>
        <end position="741"/>
    </location>
</feature>
<evidence type="ECO:0000259" key="3">
    <source>
        <dbReference type="Pfam" id="PF16561"/>
    </source>
</evidence>
<comment type="similarity">
    <text evidence="1">Belongs to the CRP1/MDG1 family.</text>
</comment>
<feature type="compositionally biased region" description="Polar residues" evidence="2">
    <location>
        <begin position="695"/>
        <end position="704"/>
    </location>
</feature>
<dbReference type="InterPro" id="IPR014756">
    <property type="entry name" value="Ig_E-set"/>
</dbReference>
<feature type="compositionally biased region" description="Basic and acidic residues" evidence="2">
    <location>
        <begin position="455"/>
        <end position="466"/>
    </location>
</feature>
<feature type="compositionally biased region" description="Low complexity" evidence="2">
    <location>
        <begin position="665"/>
        <end position="682"/>
    </location>
</feature>
<gene>
    <name evidence="4" type="ORF">QTJ16_005611</name>
</gene>
<dbReference type="Proteomes" id="UP001285354">
    <property type="component" value="Unassembled WGS sequence"/>
</dbReference>
<feature type="region of interest" description="Disordered" evidence="2">
    <location>
        <begin position="323"/>
        <end position="354"/>
    </location>
</feature>
<dbReference type="EMBL" id="JAUBYV010000008">
    <property type="protein sequence ID" value="KAK2625242.1"/>
    <property type="molecule type" value="Genomic_DNA"/>
</dbReference>
<evidence type="ECO:0000256" key="2">
    <source>
        <dbReference type="SAM" id="MobiDB-lite"/>
    </source>
</evidence>
<feature type="domain" description="AMP-activated protein kinase glycogen-binding" evidence="3">
    <location>
        <begin position="52"/>
        <end position="123"/>
    </location>
</feature>
<sequence>MGSFVFKWLVAPAIPGCIAHTYPTSPYLSPRRRFRAAKGRRTLVFVAALLDHPAEEVYVTGTFDDWSKSEKLVKTGDSFSKDVTLPSATEKIYYKFVVDGNWVTDHTAPQENDASGNLNNVLTPERIVKHTPETVGIMSSVAPTSTTAGLAKDVPIENEKAPLQPSGSSDLPGAFPETPAAVEKGDFSVNPLPAADGAVNPIKLAPGEKVPDPSTFTSNTLTSGVHDDPELVAADKAKSGSDQTFSVNPLPAFAGAVNPIKLAPGEKVPDPSTFTSNTLTSGVHDDPELVAADKAKTESDQNFSVNPLPAFAGAVNPVRSVPGEKIPESNTVTGNTISSSVTTDKESYEKSGGIGNAPVLPPVVTPAAERSVNGTGVFDVPTPKNLIPESSLPMGTSGAGTFDAGPTIQSSGPTSTTAELAAAVPLEPSKVPEVVKASQEKADADPEASAVPDEVQEKHAVEKQLLKEVPVAPSTSEGTAGKGTDKSEKSVTAGEAAAAVGGAALALGGAATAYASGAASKLPESVTSKLPVSIQESITSINAKASTASAETPTAAKGTPEIVQESIAESGQAPEAAANEEAVLEKKAVEKELLSEIKPETSAGQPAPNITSSEANGGLTAPKPAAPAADSRDVSPGTVPGSHSTENQTAPVVTTGIASATTDKTSTAIAAPATPSAPATPAKDTVVTPAKEAPSTPSKATPGSSKVAGSPASTSTADKDAKKKKRTSIFGKIKAKFSHKD</sequence>
<feature type="compositionally biased region" description="Polar residues" evidence="2">
    <location>
        <begin position="407"/>
        <end position="418"/>
    </location>
</feature>
<feature type="compositionally biased region" description="Low complexity" evidence="2">
    <location>
        <begin position="543"/>
        <end position="557"/>
    </location>
</feature>
<dbReference type="GO" id="GO:0005634">
    <property type="term" value="C:nucleus"/>
    <property type="evidence" value="ECO:0007669"/>
    <property type="project" value="TreeGrafter"/>
</dbReference>
<protein>
    <recommendedName>
        <fullName evidence="3">AMP-activated protein kinase glycogen-binding domain-containing protein</fullName>
    </recommendedName>
</protein>
<feature type="compositionally biased region" description="Basic and acidic residues" evidence="2">
    <location>
        <begin position="583"/>
        <end position="599"/>
    </location>
</feature>
<dbReference type="InterPro" id="IPR013783">
    <property type="entry name" value="Ig-like_fold"/>
</dbReference>
<dbReference type="Pfam" id="PF16561">
    <property type="entry name" value="AMPK1_CBM"/>
    <property type="match status" value="1"/>
</dbReference>
<dbReference type="GO" id="GO:0005737">
    <property type="term" value="C:cytoplasm"/>
    <property type="evidence" value="ECO:0007669"/>
    <property type="project" value="TreeGrafter"/>
</dbReference>
<feature type="compositionally biased region" description="Polar residues" evidence="2">
    <location>
        <begin position="328"/>
        <end position="342"/>
    </location>
</feature>
<comment type="caution">
    <text evidence="4">The sequence shown here is derived from an EMBL/GenBank/DDBJ whole genome shotgun (WGS) entry which is preliminary data.</text>
</comment>
<feature type="compositionally biased region" description="Polar residues" evidence="2">
    <location>
        <begin position="602"/>
        <end position="615"/>
    </location>
</feature>
<dbReference type="GO" id="GO:0007165">
    <property type="term" value="P:signal transduction"/>
    <property type="evidence" value="ECO:0007669"/>
    <property type="project" value="TreeGrafter"/>
</dbReference>
<dbReference type="GO" id="GO:0019901">
    <property type="term" value="F:protein kinase binding"/>
    <property type="evidence" value="ECO:0007669"/>
    <property type="project" value="TreeGrafter"/>
</dbReference>
<organism evidence="4 5">
    <name type="scientific">Diplocarpon rosae</name>
    <dbReference type="NCBI Taxonomy" id="946125"/>
    <lineage>
        <taxon>Eukaryota</taxon>
        <taxon>Fungi</taxon>
        <taxon>Dikarya</taxon>
        <taxon>Ascomycota</taxon>
        <taxon>Pezizomycotina</taxon>
        <taxon>Leotiomycetes</taxon>
        <taxon>Helotiales</taxon>
        <taxon>Drepanopezizaceae</taxon>
        <taxon>Diplocarpon</taxon>
    </lineage>
</organism>
<dbReference type="PANTHER" id="PTHR10343">
    <property type="entry name" value="5'-AMP-ACTIVATED PROTEIN KINASE , BETA SUBUNIT"/>
    <property type="match status" value="1"/>
</dbReference>